<evidence type="ECO:0000256" key="1">
    <source>
        <dbReference type="SAM" id="MobiDB-lite"/>
    </source>
</evidence>
<dbReference type="Proteomes" id="UP001345963">
    <property type="component" value="Unassembled WGS sequence"/>
</dbReference>
<accession>A0ABU7AW60</accession>
<protein>
    <submittedName>
        <fullName evidence="2">Uncharacterized protein</fullName>
    </submittedName>
</protein>
<sequence length="158" mass="17537">QGFKLHLCGGVIRGPMDPADYPMQPWSGHYPGPPQAQQGYPQSPNYSNINSQSGPSYSSFLPGQPYQQQRDPRGIEPAYYPHPGSQQRGPLRQDVPPSPTPPLRAPRYDTMARGTVGGGYRHQMEPSTDQYGYTGDIEEQLRQTNSTQRNAFTARSSD</sequence>
<feature type="compositionally biased region" description="Polar residues" evidence="1">
    <location>
        <begin position="142"/>
        <end position="158"/>
    </location>
</feature>
<gene>
    <name evidence="2" type="ORF">ATANTOWER_020643</name>
</gene>
<comment type="caution">
    <text evidence="2">The sequence shown here is derived from an EMBL/GenBank/DDBJ whole genome shotgun (WGS) entry which is preliminary data.</text>
</comment>
<proteinExistence type="predicted"/>
<feature type="compositionally biased region" description="Polar residues" evidence="1">
    <location>
        <begin position="43"/>
        <end position="69"/>
    </location>
</feature>
<keyword evidence="3" id="KW-1185">Reference proteome</keyword>
<evidence type="ECO:0000313" key="3">
    <source>
        <dbReference type="Proteomes" id="UP001345963"/>
    </source>
</evidence>
<feature type="non-terminal residue" evidence="2">
    <location>
        <position position="1"/>
    </location>
</feature>
<feature type="region of interest" description="Disordered" evidence="1">
    <location>
        <begin position="1"/>
        <end position="158"/>
    </location>
</feature>
<reference evidence="2 3" key="1">
    <citation type="submission" date="2021-07" db="EMBL/GenBank/DDBJ databases">
        <authorList>
            <person name="Palmer J.M."/>
        </authorList>
    </citation>
    <scope>NUCLEOTIDE SEQUENCE [LARGE SCALE GENOMIC DNA]</scope>
    <source>
        <strain evidence="2 3">AT_MEX2019</strain>
        <tissue evidence="2">Muscle</tissue>
    </source>
</reference>
<dbReference type="EMBL" id="JAHUTI010029943">
    <property type="protein sequence ID" value="MED6241584.1"/>
    <property type="molecule type" value="Genomic_DNA"/>
</dbReference>
<organism evidence="2 3">
    <name type="scientific">Ataeniobius toweri</name>
    <dbReference type="NCBI Taxonomy" id="208326"/>
    <lineage>
        <taxon>Eukaryota</taxon>
        <taxon>Metazoa</taxon>
        <taxon>Chordata</taxon>
        <taxon>Craniata</taxon>
        <taxon>Vertebrata</taxon>
        <taxon>Euteleostomi</taxon>
        <taxon>Actinopterygii</taxon>
        <taxon>Neopterygii</taxon>
        <taxon>Teleostei</taxon>
        <taxon>Neoteleostei</taxon>
        <taxon>Acanthomorphata</taxon>
        <taxon>Ovalentaria</taxon>
        <taxon>Atherinomorphae</taxon>
        <taxon>Cyprinodontiformes</taxon>
        <taxon>Goodeidae</taxon>
        <taxon>Ataeniobius</taxon>
    </lineage>
</organism>
<name>A0ABU7AW60_9TELE</name>
<evidence type="ECO:0000313" key="2">
    <source>
        <dbReference type="EMBL" id="MED6241584.1"/>
    </source>
</evidence>